<dbReference type="EMBL" id="CP027806">
    <property type="protein sequence ID" value="AXI99788.1"/>
    <property type="molecule type" value="Genomic_DNA"/>
</dbReference>
<dbReference type="NCBIfam" id="NF033539">
    <property type="entry name" value="transpos_IS1380"/>
    <property type="match status" value="1"/>
</dbReference>
<dbReference type="Pfam" id="PF13701">
    <property type="entry name" value="DDE_Tnp_1_4"/>
    <property type="match status" value="1"/>
</dbReference>
<dbReference type="OrthoDB" id="1376257at2"/>
<dbReference type="RefSeq" id="WP_114983125.1">
    <property type="nucleotide sequence ID" value="NZ_CP027806.1"/>
</dbReference>
<gene>
    <name evidence="2" type="ORF">CYPRO_0503</name>
</gene>
<evidence type="ECO:0000259" key="1">
    <source>
        <dbReference type="Pfam" id="PF13701"/>
    </source>
</evidence>
<dbReference type="SUPFAM" id="SSF53098">
    <property type="entry name" value="Ribonuclease H-like"/>
    <property type="match status" value="1"/>
</dbReference>
<dbReference type="InterPro" id="IPR025668">
    <property type="entry name" value="Tnp_DDE_dom"/>
</dbReference>
<accession>A0A345UH37</accession>
<evidence type="ECO:0000313" key="2">
    <source>
        <dbReference type="EMBL" id="AXI99788.1"/>
    </source>
</evidence>
<evidence type="ECO:0000313" key="3">
    <source>
        <dbReference type="Proteomes" id="UP000254808"/>
    </source>
</evidence>
<feature type="domain" description="Transposase DDE" evidence="1">
    <location>
        <begin position="3"/>
        <end position="439"/>
    </location>
</feature>
<dbReference type="InterPro" id="IPR012337">
    <property type="entry name" value="RNaseH-like_sf"/>
</dbReference>
<dbReference type="KEGG" id="cprv:CYPRO_0503"/>
<dbReference type="AlphaFoldDB" id="A0A345UH37"/>
<keyword evidence="3" id="KW-1185">Reference proteome</keyword>
<name>A0A345UH37_9BACT</name>
<dbReference type="Proteomes" id="UP000254808">
    <property type="component" value="Chromosome"/>
</dbReference>
<organism evidence="2 3">
    <name type="scientific">Cyclonatronum proteinivorum</name>
    <dbReference type="NCBI Taxonomy" id="1457365"/>
    <lineage>
        <taxon>Bacteria</taxon>
        <taxon>Pseudomonadati</taxon>
        <taxon>Balneolota</taxon>
        <taxon>Balneolia</taxon>
        <taxon>Balneolales</taxon>
        <taxon>Cyclonatronaceae</taxon>
        <taxon>Cyclonatronum</taxon>
    </lineage>
</organism>
<dbReference type="InterPro" id="IPR047960">
    <property type="entry name" value="Transpos_IS1380"/>
</dbReference>
<reference evidence="2 3" key="1">
    <citation type="submission" date="2018-03" db="EMBL/GenBank/DDBJ databases">
        <title>Phenotypic and genomic properties of Cyclonatronum proteinivorum gen. nov., sp. nov., a haloalkaliphilic bacteroidete from soda lakes possessing Na+-translocating rhodopsin.</title>
        <authorList>
            <person name="Toshchakov S.V."/>
            <person name="Korzhenkov A."/>
            <person name="Samarov N.I."/>
            <person name="Kublanov I.V."/>
            <person name="Muntyan M.S."/>
            <person name="Sorokin D.Y."/>
        </authorList>
    </citation>
    <scope>NUCLEOTIDE SEQUENCE [LARGE SCALE GENOMIC DNA]</scope>
    <source>
        <strain evidence="2 3">Omega</strain>
    </source>
</reference>
<protein>
    <submittedName>
        <fullName evidence="2">Transposase DDE domain group 1</fullName>
    </submittedName>
</protein>
<sequence>MPKIQFELTSTPITSHAGLAFIGQALDDPVLANDINGLCSLPRNKNYISTLDTIKAMIGLLSVGKPQFDAIAEYRADPVFATALGIKKTPSPETLRQRLEQCPESLDKVFRAFNTRLLAAHPHLLTEDLHGQTWAVIHCDVSPMDNSNSHKEGVDWTYKQFEGYAPMLGYIGPYGLMINNELRNGSAHSNTPGTDAWFRQTMDMAERMTSHKRLVVTDSGNDSGVNVRLFMRQKDTDFVVKCNLRNQDPQEWLDLAVKQNGGADGEYVDIGARAWYGQKQVQIPGHSDTPDDPKTCRIVFRVTKRFARTDGQYMFPAMITVDAYWTSLDWTPEQIHEFYKQRGTSEQYHSELKTDMDVERLPSGKFRVNQHVLDMSMIAFNLLRLAGQGMLKTGLVPGRKARSKRLRLRTVIQNLMYMAGRLVQHARKTIIRIFEGHGWAAPVMALKLLPRG</sequence>
<proteinExistence type="predicted"/>